<name>A0A2T3ZFI0_TRIA4</name>
<evidence type="ECO:0000313" key="3">
    <source>
        <dbReference type="Proteomes" id="UP000240493"/>
    </source>
</evidence>
<organism evidence="2 3">
    <name type="scientific">Trichoderma asperellum (strain ATCC 204424 / CBS 433.97 / NBRC 101777)</name>
    <dbReference type="NCBI Taxonomy" id="1042311"/>
    <lineage>
        <taxon>Eukaryota</taxon>
        <taxon>Fungi</taxon>
        <taxon>Dikarya</taxon>
        <taxon>Ascomycota</taxon>
        <taxon>Pezizomycotina</taxon>
        <taxon>Sordariomycetes</taxon>
        <taxon>Hypocreomycetidae</taxon>
        <taxon>Hypocreales</taxon>
        <taxon>Hypocreaceae</taxon>
        <taxon>Trichoderma</taxon>
    </lineage>
</organism>
<sequence length="116" mass="12741">MGISMDHVQNMNGDSAGAKEWRGAMASKQGAAANHVQVSCLHGWTRDSHIGPGWRETLTAKEGNGWREDPRQWATGQAAQLTGVETCNAGARCQTWRRMLLGAINLYSQASTERDW</sequence>
<dbReference type="EMBL" id="KZ679259">
    <property type="protein sequence ID" value="PTB43568.1"/>
    <property type="molecule type" value="Genomic_DNA"/>
</dbReference>
<reference evidence="2 3" key="1">
    <citation type="submission" date="2016-07" db="EMBL/GenBank/DDBJ databases">
        <title>Multiple horizontal gene transfer events from other fungi enriched the ability of initially mycotrophic Trichoderma (Ascomycota) to feed on dead plant biomass.</title>
        <authorList>
            <consortium name="DOE Joint Genome Institute"/>
            <person name="Aerts A."/>
            <person name="Atanasova L."/>
            <person name="Chenthamara K."/>
            <person name="Zhang J."/>
            <person name="Grujic M."/>
            <person name="Henrissat B."/>
            <person name="Kuo A."/>
            <person name="Salamov A."/>
            <person name="Lipzen A."/>
            <person name="Labutti K."/>
            <person name="Barry K."/>
            <person name="Miao Y."/>
            <person name="Rahimi M.J."/>
            <person name="Shen Q."/>
            <person name="Grigoriev I.V."/>
            <person name="Kubicek C.P."/>
            <person name="Druzhinina I.S."/>
        </authorList>
    </citation>
    <scope>NUCLEOTIDE SEQUENCE [LARGE SCALE GENOMIC DNA]</scope>
    <source>
        <strain evidence="2 3">CBS 433.97</strain>
    </source>
</reference>
<dbReference type="Proteomes" id="UP000240493">
    <property type="component" value="Unassembled WGS sequence"/>
</dbReference>
<dbReference type="AlphaFoldDB" id="A0A2T3ZFI0"/>
<accession>A0A2T3ZFI0</accession>
<feature type="region of interest" description="Disordered" evidence="1">
    <location>
        <begin position="1"/>
        <end position="28"/>
    </location>
</feature>
<proteinExistence type="predicted"/>
<keyword evidence="3" id="KW-1185">Reference proteome</keyword>
<evidence type="ECO:0000256" key="1">
    <source>
        <dbReference type="SAM" id="MobiDB-lite"/>
    </source>
</evidence>
<dbReference type="OrthoDB" id="10455618at2759"/>
<protein>
    <submittedName>
        <fullName evidence="2">Uncharacterized protein</fullName>
    </submittedName>
</protein>
<gene>
    <name evidence="2" type="ORF">M441DRAFT_45506</name>
</gene>
<evidence type="ECO:0000313" key="2">
    <source>
        <dbReference type="EMBL" id="PTB43568.1"/>
    </source>
</evidence>